<evidence type="ECO:0000256" key="1">
    <source>
        <dbReference type="SAM" id="Coils"/>
    </source>
</evidence>
<accession>A0A0W0Z6T5</accession>
<feature type="coiled-coil region" evidence="1">
    <location>
        <begin position="159"/>
        <end position="186"/>
    </location>
</feature>
<sequence>MSKNSLFHFLDSLHDPDIDPTKKPNIPFKVVKKGRQHEKRYFLIALPGHKESGIRDDEKTYTLQDHHISIYQAQYNSIQALSQYHYTATFLDDEGNTCKLHVYFNDNDTQHGDPVVTMTRKNIHEKRQKEIPITPGDHLAQQFSMLAEQSVKGPVSLLKTQQSDIKNQLIENYERYEQQATALSSDLKTNFDEYLRHLDILIKITHHLGYVTEDRHYPAINKTFMQRKAALLADSATSDSKKQSPGKPGKTNDKPGKAQATSRKQSAPKKQPTPPKSNATKEYEQNIHHLLKRFHELDKDDLGSLPSELIDIQDQTSKMLALLEFEQPSVRLSASSLERLITLQTSLKHYGKSLFTQLLAENRYDLAGLTGTSYHCIDESILAEALKTGNSALLDFALTYGKFSINSQAIDIDGQRYKSAVHYCFSNHSKKHPLVDCLSVLIKHDASLMVTSKNGLPIVNNILSSSATNHPLCQALEANREKTLDSRSFYLKLANTLHHYLSTHNDMASGKKENIMRDIDFYQSRAEQNGLISTDPGRMAVIHNTKARWMSSLPTTGFPQDLLEDKDIQLLCVRIEMLSKSFFANLEKAEQNAVKKFFANLPESPALIEAEQLKKTFSELPDAKTRKAFALLYLQDYVSMWTIYNKISTTIFQFKYEKPGERVVKQLHNDLIRMDKENRVLQKRYETIEQALHYFYDLPNKNNSPTTASSPVFAEQSGPTFFQPAPDNNSGQQGKNPVSAPAVIPDLS</sequence>
<comment type="caution">
    <text evidence="3">The sequence shown here is derived from an EMBL/GenBank/DDBJ whole genome shotgun (WGS) entry which is preliminary data.</text>
</comment>
<protein>
    <submittedName>
        <fullName evidence="3">Coiled-coil-containing protein</fullName>
    </submittedName>
</protein>
<keyword evidence="1" id="KW-0175">Coiled coil</keyword>
<dbReference type="AlphaFoldDB" id="A0A0W0Z6T5"/>
<feature type="region of interest" description="Disordered" evidence="2">
    <location>
        <begin position="706"/>
        <end position="748"/>
    </location>
</feature>
<organism evidence="3 4">
    <name type="scientific">Legionella spiritensis</name>
    <dbReference type="NCBI Taxonomy" id="452"/>
    <lineage>
        <taxon>Bacteria</taxon>
        <taxon>Pseudomonadati</taxon>
        <taxon>Pseudomonadota</taxon>
        <taxon>Gammaproteobacteria</taxon>
        <taxon>Legionellales</taxon>
        <taxon>Legionellaceae</taxon>
        <taxon>Legionella</taxon>
    </lineage>
</organism>
<evidence type="ECO:0000256" key="2">
    <source>
        <dbReference type="SAM" id="MobiDB-lite"/>
    </source>
</evidence>
<evidence type="ECO:0000313" key="4">
    <source>
        <dbReference type="Proteomes" id="UP000054877"/>
    </source>
</evidence>
<feature type="coiled-coil region" evidence="1">
    <location>
        <begin position="664"/>
        <end position="691"/>
    </location>
</feature>
<dbReference type="OrthoDB" id="5652557at2"/>
<dbReference type="Proteomes" id="UP000054877">
    <property type="component" value="Unassembled WGS sequence"/>
</dbReference>
<keyword evidence="4" id="KW-1185">Reference proteome</keyword>
<dbReference type="RefSeq" id="WP_058482912.1">
    <property type="nucleotide sequence ID" value="NZ_CAAAII010000003.1"/>
</dbReference>
<feature type="region of interest" description="Disordered" evidence="2">
    <location>
        <begin position="234"/>
        <end position="280"/>
    </location>
</feature>
<evidence type="ECO:0000313" key="3">
    <source>
        <dbReference type="EMBL" id="KTD64811.1"/>
    </source>
</evidence>
<dbReference type="EMBL" id="LNYX01000012">
    <property type="protein sequence ID" value="KTD64811.1"/>
    <property type="molecule type" value="Genomic_DNA"/>
</dbReference>
<feature type="compositionally biased region" description="Polar residues" evidence="2">
    <location>
        <begin position="726"/>
        <end position="736"/>
    </location>
</feature>
<dbReference type="PATRIC" id="fig|452.5.peg.1072"/>
<proteinExistence type="predicted"/>
<reference evidence="3 4" key="1">
    <citation type="submission" date="2015-11" db="EMBL/GenBank/DDBJ databases">
        <title>Genomic analysis of 38 Legionella species identifies large and diverse effector repertoires.</title>
        <authorList>
            <person name="Burstein D."/>
            <person name="Amaro F."/>
            <person name="Zusman T."/>
            <person name="Lifshitz Z."/>
            <person name="Cohen O."/>
            <person name="Gilbert J.A."/>
            <person name="Pupko T."/>
            <person name="Shuman H.A."/>
            <person name="Segal G."/>
        </authorList>
    </citation>
    <scope>NUCLEOTIDE SEQUENCE [LARGE SCALE GENOMIC DNA]</scope>
    <source>
        <strain evidence="3 4">Mt.St.Helens-9</strain>
    </source>
</reference>
<gene>
    <name evidence="3" type="primary">legC4</name>
    <name evidence="3" type="ORF">Lspi_0978</name>
</gene>
<name>A0A0W0Z6T5_LEGSP</name>